<organism evidence="1 2">
    <name type="scientific">Colletotrichum higginsianum (strain IMI 349063)</name>
    <name type="common">Crucifer anthracnose fungus</name>
    <dbReference type="NCBI Taxonomy" id="759273"/>
    <lineage>
        <taxon>Eukaryota</taxon>
        <taxon>Fungi</taxon>
        <taxon>Dikarya</taxon>
        <taxon>Ascomycota</taxon>
        <taxon>Pezizomycotina</taxon>
        <taxon>Sordariomycetes</taxon>
        <taxon>Hypocreomycetidae</taxon>
        <taxon>Glomerellales</taxon>
        <taxon>Glomerellaceae</taxon>
        <taxon>Colletotrichum</taxon>
        <taxon>Colletotrichum destructivum species complex</taxon>
    </lineage>
</organism>
<keyword evidence="2" id="KW-1185">Reference proteome</keyword>
<sequence>MNQASLEQLRHPEPTTNPIDYLAEPRTDGIRCHQCHYVNDWKKGGNVSARAKQACSMPWTTGVRCQRFFPSRTGSQWFEVSRGQQPGLVPVVVDEEAASQQATETLRRLRQDHAEQVRASRNDLIRTANDKLEPNPWLQQGHVDAEQGRTCGAIRGPAEGCAHQAHQAVRQPYGGGHLGTVSRRLEGLADEFEQLAEAAGGRGGETPSDALQQAAFDMLVSMLDHQLKKGHYDNALVSALAVMGFRADGGWVDITDYTTKYSAIIKVALTTMSEEAADDSVHSILAYVRSTVQRFMTYRTTGGGEHSTPYTDSSQAGERQHVSLPHIHWASIEDDCREAPKEYSFLRDNRNAWLRQGDDWVFRRIAARRERRLGWGVEGRTTGRGGLRAEADGISKQAHYYR</sequence>
<evidence type="ECO:0000313" key="1">
    <source>
        <dbReference type="EMBL" id="OBR01970.1"/>
    </source>
</evidence>
<dbReference type="KEGG" id="chig:CH63R_14542"/>
<dbReference type="EMBL" id="LTAN01000012">
    <property type="protein sequence ID" value="OBR01970.1"/>
    <property type="molecule type" value="Genomic_DNA"/>
</dbReference>
<proteinExistence type="predicted"/>
<dbReference type="GeneID" id="28873623"/>
<dbReference type="RefSeq" id="XP_018150488.1">
    <property type="nucleotide sequence ID" value="XM_018309516.1"/>
</dbReference>
<dbReference type="AlphaFoldDB" id="A0A1B7XQD2"/>
<comment type="caution">
    <text evidence="1">The sequence shown here is derived from an EMBL/GenBank/DDBJ whole genome shotgun (WGS) entry which is preliminary data.</text>
</comment>
<accession>A0A1B7XQD2</accession>
<reference evidence="2" key="1">
    <citation type="journal article" date="2017" name="BMC Genomics">
        <title>Gapless genome assembly of Colletotrichum higginsianum reveals chromosome structure and association of transposable elements with secondary metabolite gene clusters.</title>
        <authorList>
            <person name="Dallery J.-F."/>
            <person name="Lapalu N."/>
            <person name="Zampounis A."/>
            <person name="Pigne S."/>
            <person name="Luyten I."/>
            <person name="Amselem J."/>
            <person name="Wittenberg A.H.J."/>
            <person name="Zhou S."/>
            <person name="de Queiroz M.V."/>
            <person name="Robin G.P."/>
            <person name="Auger A."/>
            <person name="Hainaut M."/>
            <person name="Henrissat B."/>
            <person name="Kim K.-T."/>
            <person name="Lee Y.-H."/>
            <person name="Lespinet O."/>
            <person name="Schwartz D.C."/>
            <person name="Thon M.R."/>
            <person name="O'Connell R.J."/>
        </authorList>
    </citation>
    <scope>NUCLEOTIDE SEQUENCE [LARGE SCALE GENOMIC DNA]</scope>
    <source>
        <strain evidence="2">IMI 349063</strain>
    </source>
</reference>
<gene>
    <name evidence="1" type="ORF">CH63R_14542</name>
</gene>
<dbReference type="VEuPathDB" id="FungiDB:CH63R_14542"/>
<evidence type="ECO:0000313" key="2">
    <source>
        <dbReference type="Proteomes" id="UP000092177"/>
    </source>
</evidence>
<dbReference type="OrthoDB" id="4851110at2759"/>
<protein>
    <submittedName>
        <fullName evidence="1">Uncharacterized protein</fullName>
    </submittedName>
</protein>
<dbReference type="Proteomes" id="UP000092177">
    <property type="component" value="Chromosome 12"/>
</dbReference>
<name>A0A1B7XQD2_COLHI</name>